<protein>
    <submittedName>
        <fullName evidence="3">Glycoside hydrolase family 16 protein</fullName>
    </submittedName>
</protein>
<proteinExistence type="predicted"/>
<organism evidence="3 4">
    <name type="scientific">Lentinula detonsa</name>
    <dbReference type="NCBI Taxonomy" id="2804962"/>
    <lineage>
        <taxon>Eukaryota</taxon>
        <taxon>Fungi</taxon>
        <taxon>Dikarya</taxon>
        <taxon>Basidiomycota</taxon>
        <taxon>Agaricomycotina</taxon>
        <taxon>Agaricomycetes</taxon>
        <taxon>Agaricomycetidae</taxon>
        <taxon>Agaricales</taxon>
        <taxon>Marasmiineae</taxon>
        <taxon>Omphalotaceae</taxon>
        <taxon>Lentinula</taxon>
    </lineage>
</organism>
<sequence>MFFFRFALLYHPTMPLRLRFLPGLLLLPGLFRFSAAIYTPIREYSGTDFFSEWDYYGFIDNTTWGNVTYVDQNTGTSQGLTFIDSSTGHAIIRVDNTTNIPAAQTVNRNSVKITTKDAYPIGSLIIIDVSHIPYGCSVWPSFWMLGTNILWPLGGEIDIIEAINNLNSNQYALHTTPGCYLAANSSQTGNTIETDCSTGQGCLVQETKPNSFGSGFAQAGGGVFATQLDVSGIYMWFWERSSIPASISQADSASTMNLTDWGTPTAAYLSTGCNISQYFQPQQLVLDITLCGVWAGVPSIYNSTGCSGQCIDNVIGTGNPIYNDAYWDIAYIRTYLATTTTTDTTGNSSASSSSSLAFSTSSTPSPSSSGNGNSGSGQNAANANTAAQTGVWCFPGIPWPTVPGALLGLVIFTFLW</sequence>
<dbReference type="PANTHER" id="PTHR10963:SF24">
    <property type="entry name" value="GLYCOSIDASE C21B10.07-RELATED"/>
    <property type="match status" value="1"/>
</dbReference>
<dbReference type="Pfam" id="PF26113">
    <property type="entry name" value="GH16_XgeA"/>
    <property type="match status" value="1"/>
</dbReference>
<dbReference type="InterPro" id="IPR000757">
    <property type="entry name" value="Beta-glucanase-like"/>
</dbReference>
<reference evidence="3" key="1">
    <citation type="submission" date="2022-08" db="EMBL/GenBank/DDBJ databases">
        <authorList>
            <consortium name="DOE Joint Genome Institute"/>
            <person name="Min B."/>
            <person name="Riley R."/>
            <person name="Sierra-Patev S."/>
            <person name="Naranjo-Ortiz M."/>
            <person name="Looney B."/>
            <person name="Konkel Z."/>
            <person name="Slot J.C."/>
            <person name="Sakamoto Y."/>
            <person name="Steenwyk J.L."/>
            <person name="Rokas A."/>
            <person name="Carro J."/>
            <person name="Camarero S."/>
            <person name="Ferreira P."/>
            <person name="Molpeceres G."/>
            <person name="Ruiz-Duenas F.J."/>
            <person name="Serrano A."/>
            <person name="Henrissat B."/>
            <person name="Drula E."/>
            <person name="Hughes K.W."/>
            <person name="Mata J.L."/>
            <person name="Ishikawa N.K."/>
            <person name="Vargas-Isla R."/>
            <person name="Ushijima S."/>
            <person name="Smith C.A."/>
            <person name="Ahrendt S."/>
            <person name="Andreopoulos W."/>
            <person name="He G."/>
            <person name="Labutti K."/>
            <person name="Lipzen A."/>
            <person name="Ng V."/>
            <person name="Sandor L."/>
            <person name="Barry K."/>
            <person name="Martinez A.T."/>
            <person name="Xiao Y."/>
            <person name="Gibbons J.G."/>
            <person name="Terashima K."/>
            <person name="Hibbett D.S."/>
            <person name="Grigoriev I.V."/>
        </authorList>
    </citation>
    <scope>NUCLEOTIDE SEQUENCE</scope>
    <source>
        <strain evidence="3">TFB7829</strain>
    </source>
</reference>
<dbReference type="Proteomes" id="UP001163850">
    <property type="component" value="Unassembled WGS sequence"/>
</dbReference>
<dbReference type="AlphaFoldDB" id="A0AA38PS86"/>
<keyword evidence="3" id="KW-0378">Hydrolase</keyword>
<evidence type="ECO:0000256" key="1">
    <source>
        <dbReference type="SAM" id="MobiDB-lite"/>
    </source>
</evidence>
<feature type="region of interest" description="Disordered" evidence="1">
    <location>
        <begin position="343"/>
        <end position="381"/>
    </location>
</feature>
<evidence type="ECO:0000313" key="4">
    <source>
        <dbReference type="Proteomes" id="UP001163850"/>
    </source>
</evidence>
<dbReference type="PROSITE" id="PS51762">
    <property type="entry name" value="GH16_2"/>
    <property type="match status" value="1"/>
</dbReference>
<dbReference type="GO" id="GO:0009251">
    <property type="term" value="P:glucan catabolic process"/>
    <property type="evidence" value="ECO:0007669"/>
    <property type="project" value="TreeGrafter"/>
</dbReference>
<dbReference type="GO" id="GO:0004553">
    <property type="term" value="F:hydrolase activity, hydrolyzing O-glycosyl compounds"/>
    <property type="evidence" value="ECO:0007669"/>
    <property type="project" value="InterPro"/>
</dbReference>
<evidence type="ECO:0000259" key="2">
    <source>
        <dbReference type="PROSITE" id="PS51762"/>
    </source>
</evidence>
<dbReference type="SUPFAM" id="SSF49899">
    <property type="entry name" value="Concanavalin A-like lectins/glucanases"/>
    <property type="match status" value="1"/>
</dbReference>
<dbReference type="PANTHER" id="PTHR10963">
    <property type="entry name" value="GLYCOSYL HYDROLASE-RELATED"/>
    <property type="match status" value="1"/>
</dbReference>
<dbReference type="InterPro" id="IPR013320">
    <property type="entry name" value="ConA-like_dom_sf"/>
</dbReference>
<evidence type="ECO:0000313" key="3">
    <source>
        <dbReference type="EMBL" id="KAJ3980363.1"/>
    </source>
</evidence>
<dbReference type="CDD" id="cd02181">
    <property type="entry name" value="GH16_fungal_Lam16A_glucanase"/>
    <property type="match status" value="1"/>
</dbReference>
<dbReference type="InterPro" id="IPR050546">
    <property type="entry name" value="Glycosyl_Hydrlase_16"/>
</dbReference>
<comment type="caution">
    <text evidence="3">The sequence shown here is derived from an EMBL/GenBank/DDBJ whole genome shotgun (WGS) entry which is preliminary data.</text>
</comment>
<gene>
    <name evidence="3" type="ORF">F5890DRAFT_1541877</name>
</gene>
<name>A0AA38PS86_9AGAR</name>
<feature type="domain" description="GH16" evidence="2">
    <location>
        <begin position="31"/>
        <end position="303"/>
    </location>
</feature>
<dbReference type="EMBL" id="MU802196">
    <property type="protein sequence ID" value="KAJ3980363.1"/>
    <property type="molecule type" value="Genomic_DNA"/>
</dbReference>
<dbReference type="Gene3D" id="2.60.120.200">
    <property type="match status" value="1"/>
</dbReference>
<accession>A0AA38PS86</accession>